<accession>A0A0B7JP00</accession>
<reference evidence="3" key="1">
    <citation type="submission" date="2015-01" db="EMBL/GenBank/DDBJ databases">
        <authorList>
            <person name="Durling Mikael"/>
        </authorList>
    </citation>
    <scope>NUCLEOTIDE SEQUENCE</scope>
</reference>
<gene>
    <name evidence="3" type="ORF">BN869_000002773_1</name>
    <name evidence="4" type="ORF">IM811_007613</name>
</gene>
<sequence>MNARFALSQVRPLKTPALVGLPRVVTRLKRYEAFDAQLDKDALAESRAWFDQFDASQLPKGSTTFARSSGAGGQHVNKTETKAVTAYPLKDLFAILPKVLHSALRSSRYYTANNDSLTFHAQTQRSRTLNAEDNGRKLMDEITRIYRENTPSETSEEKKQKYKEVAQRFHNSRLMSKKAHSSKKQSRRGSSEY</sequence>
<feature type="compositionally biased region" description="Basic residues" evidence="1">
    <location>
        <begin position="175"/>
        <end position="187"/>
    </location>
</feature>
<proteinExistence type="predicted"/>
<evidence type="ECO:0000313" key="4">
    <source>
        <dbReference type="EMBL" id="KAF9756669.1"/>
    </source>
</evidence>
<dbReference type="PANTHER" id="PTHR11075">
    <property type="entry name" value="PEPTIDE CHAIN RELEASE FACTOR"/>
    <property type="match status" value="1"/>
</dbReference>
<dbReference type="GO" id="GO:0004045">
    <property type="term" value="F:peptidyl-tRNA hydrolase activity"/>
    <property type="evidence" value="ECO:0007669"/>
    <property type="project" value="TreeGrafter"/>
</dbReference>
<dbReference type="EMBL" id="JADCTT010000002">
    <property type="protein sequence ID" value="KAF9756669.1"/>
    <property type="molecule type" value="Genomic_DNA"/>
</dbReference>
<dbReference type="InterPro" id="IPR052104">
    <property type="entry name" value="Mito_Release_Factor_mL62"/>
</dbReference>
<evidence type="ECO:0000313" key="3">
    <source>
        <dbReference type="EMBL" id="CEO46718.1"/>
    </source>
</evidence>
<dbReference type="EMBL" id="CDPU01000005">
    <property type="protein sequence ID" value="CEO46718.1"/>
    <property type="molecule type" value="Genomic_DNA"/>
</dbReference>
<evidence type="ECO:0000259" key="2">
    <source>
        <dbReference type="Pfam" id="PF00472"/>
    </source>
</evidence>
<dbReference type="PANTHER" id="PTHR11075:SF54">
    <property type="entry name" value="LARGE RIBOSOMAL SUBUNIT PROTEIN ML62"/>
    <property type="match status" value="1"/>
</dbReference>
<dbReference type="Pfam" id="PF00472">
    <property type="entry name" value="RF-1"/>
    <property type="match status" value="1"/>
</dbReference>
<organism evidence="3">
    <name type="scientific">Bionectria ochroleuca</name>
    <name type="common">Gliocladium roseum</name>
    <dbReference type="NCBI Taxonomy" id="29856"/>
    <lineage>
        <taxon>Eukaryota</taxon>
        <taxon>Fungi</taxon>
        <taxon>Dikarya</taxon>
        <taxon>Ascomycota</taxon>
        <taxon>Pezizomycotina</taxon>
        <taxon>Sordariomycetes</taxon>
        <taxon>Hypocreomycetidae</taxon>
        <taxon>Hypocreales</taxon>
        <taxon>Bionectriaceae</taxon>
        <taxon>Clonostachys</taxon>
    </lineage>
</organism>
<protein>
    <recommendedName>
        <fullName evidence="2">Prokaryotic-type class I peptide chain release factors domain-containing protein</fullName>
    </recommendedName>
</protein>
<dbReference type="Gene3D" id="3.30.160.20">
    <property type="match status" value="1"/>
</dbReference>
<dbReference type="AlphaFoldDB" id="A0A0B7JP00"/>
<dbReference type="GO" id="GO:0016150">
    <property type="term" value="F:translation release factor activity, codon nonspecific"/>
    <property type="evidence" value="ECO:0007669"/>
    <property type="project" value="TreeGrafter"/>
</dbReference>
<dbReference type="GO" id="GO:0005762">
    <property type="term" value="C:mitochondrial large ribosomal subunit"/>
    <property type="evidence" value="ECO:0007669"/>
    <property type="project" value="TreeGrafter"/>
</dbReference>
<name>A0A0B7JP00_BIOOC</name>
<dbReference type="GO" id="GO:0070126">
    <property type="term" value="P:mitochondrial translational termination"/>
    <property type="evidence" value="ECO:0007669"/>
    <property type="project" value="TreeGrafter"/>
</dbReference>
<feature type="region of interest" description="Disordered" evidence="1">
    <location>
        <begin position="169"/>
        <end position="193"/>
    </location>
</feature>
<reference evidence="4" key="2">
    <citation type="submission" date="2020-10" db="EMBL/GenBank/DDBJ databases">
        <title>High-Quality Genome Resource of Clonostachys rosea strain S41 by Oxford Nanopore Long-Read Sequencing.</title>
        <authorList>
            <person name="Wang H."/>
        </authorList>
    </citation>
    <scope>NUCLEOTIDE SEQUENCE</scope>
    <source>
        <strain evidence="4">S41</strain>
    </source>
</reference>
<evidence type="ECO:0000256" key="1">
    <source>
        <dbReference type="SAM" id="MobiDB-lite"/>
    </source>
</evidence>
<dbReference type="InterPro" id="IPR000352">
    <property type="entry name" value="Pep_chain_release_fac_I"/>
</dbReference>
<feature type="domain" description="Prokaryotic-type class I peptide chain release factors" evidence="2">
    <location>
        <begin position="64"/>
        <end position="187"/>
    </location>
</feature>
<dbReference type="Proteomes" id="UP000616885">
    <property type="component" value="Unassembled WGS sequence"/>
</dbReference>